<name>A0AAV7LEC4_PLEWA</name>
<evidence type="ECO:0000313" key="2">
    <source>
        <dbReference type="EMBL" id="KAJ1089349.1"/>
    </source>
</evidence>
<dbReference type="PANTHER" id="PTHR11505">
    <property type="entry name" value="L1 TRANSPOSABLE ELEMENT-RELATED"/>
    <property type="match status" value="1"/>
</dbReference>
<comment type="caution">
    <text evidence="2">The sequence shown here is derived from an EMBL/GenBank/DDBJ whole genome shotgun (WGS) entry which is preliminary data.</text>
</comment>
<protein>
    <recommendedName>
        <fullName evidence="4">L1 transposable element RRM domain-containing protein</fullName>
    </recommendedName>
</protein>
<evidence type="ECO:0000256" key="1">
    <source>
        <dbReference type="SAM" id="Coils"/>
    </source>
</evidence>
<keyword evidence="3" id="KW-1185">Reference proteome</keyword>
<sequence length="307" mass="32858">MRDGARTKGLPSGLAYGLTTCGPGGSWCSCTWVAAGSGATSLAGRCVAASPAPPGPIVTGLRLVCLGLWGHADGRLELRRRSEVSGEVADAASSAGEPSQVELLASIQGSRVALEGKIEAVAVEVNLLRADLRKVSDKVKAAEGTISELQSEVGTLRTQMAQATSTVGRLEARLEDAEGSSQRNNIRLLGFPEHAEGSAIESFVENRIKDVMQPAGLSRVFVVERVHQALIVPPRPGAPSRAITARLLNYKDQDCVLRAAPESDKALYENFKISIYPDYTNKVQNSRKGFMEVKAKLRAMNIRYMLL</sequence>
<evidence type="ECO:0008006" key="4">
    <source>
        <dbReference type="Google" id="ProtNLM"/>
    </source>
</evidence>
<dbReference type="AlphaFoldDB" id="A0AAV7LEC4"/>
<reference evidence="2" key="1">
    <citation type="journal article" date="2022" name="bioRxiv">
        <title>Sequencing and chromosome-scale assembly of the giantPleurodeles waltlgenome.</title>
        <authorList>
            <person name="Brown T."/>
            <person name="Elewa A."/>
            <person name="Iarovenko S."/>
            <person name="Subramanian E."/>
            <person name="Araus A.J."/>
            <person name="Petzold A."/>
            <person name="Susuki M."/>
            <person name="Suzuki K.-i.T."/>
            <person name="Hayashi T."/>
            <person name="Toyoda A."/>
            <person name="Oliveira C."/>
            <person name="Osipova E."/>
            <person name="Leigh N.D."/>
            <person name="Simon A."/>
            <person name="Yun M.H."/>
        </authorList>
    </citation>
    <scope>NUCLEOTIDE SEQUENCE</scope>
    <source>
        <strain evidence="2">20211129_DDA</strain>
        <tissue evidence="2">Liver</tissue>
    </source>
</reference>
<dbReference type="PROSITE" id="PS51257">
    <property type="entry name" value="PROKAR_LIPOPROTEIN"/>
    <property type="match status" value="1"/>
</dbReference>
<proteinExistence type="predicted"/>
<dbReference type="InterPro" id="IPR004244">
    <property type="entry name" value="Transposase_22"/>
</dbReference>
<accession>A0AAV7LEC4</accession>
<gene>
    <name evidence="2" type="ORF">NDU88_002500</name>
</gene>
<feature type="coiled-coil region" evidence="1">
    <location>
        <begin position="132"/>
        <end position="180"/>
    </location>
</feature>
<dbReference type="EMBL" id="JANPWB010000015">
    <property type="protein sequence ID" value="KAJ1089349.1"/>
    <property type="molecule type" value="Genomic_DNA"/>
</dbReference>
<dbReference type="Proteomes" id="UP001066276">
    <property type="component" value="Chromosome 11"/>
</dbReference>
<dbReference type="Gene3D" id="3.30.70.1820">
    <property type="entry name" value="L1 transposable element, RRM domain"/>
    <property type="match status" value="1"/>
</dbReference>
<dbReference type="Gene3D" id="1.20.5.340">
    <property type="match status" value="1"/>
</dbReference>
<keyword evidence="1" id="KW-0175">Coiled coil</keyword>
<evidence type="ECO:0000313" key="3">
    <source>
        <dbReference type="Proteomes" id="UP001066276"/>
    </source>
</evidence>
<organism evidence="2 3">
    <name type="scientific">Pleurodeles waltl</name>
    <name type="common">Iberian ribbed newt</name>
    <dbReference type="NCBI Taxonomy" id="8319"/>
    <lineage>
        <taxon>Eukaryota</taxon>
        <taxon>Metazoa</taxon>
        <taxon>Chordata</taxon>
        <taxon>Craniata</taxon>
        <taxon>Vertebrata</taxon>
        <taxon>Euteleostomi</taxon>
        <taxon>Amphibia</taxon>
        <taxon>Batrachia</taxon>
        <taxon>Caudata</taxon>
        <taxon>Salamandroidea</taxon>
        <taxon>Salamandridae</taxon>
        <taxon>Pleurodelinae</taxon>
        <taxon>Pleurodeles</taxon>
    </lineage>
</organism>